<organism evidence="8 9">
    <name type="scientific">Oceanipulchritudo coccoides</name>
    <dbReference type="NCBI Taxonomy" id="2706888"/>
    <lineage>
        <taxon>Bacteria</taxon>
        <taxon>Pseudomonadati</taxon>
        <taxon>Verrucomicrobiota</taxon>
        <taxon>Opitutia</taxon>
        <taxon>Puniceicoccales</taxon>
        <taxon>Oceanipulchritudinaceae</taxon>
        <taxon>Oceanipulchritudo</taxon>
    </lineage>
</organism>
<evidence type="ECO:0000256" key="1">
    <source>
        <dbReference type="ARBA" id="ARBA00022617"/>
    </source>
</evidence>
<evidence type="ECO:0000256" key="5">
    <source>
        <dbReference type="SAM" id="MobiDB-lite"/>
    </source>
</evidence>
<evidence type="ECO:0000256" key="4">
    <source>
        <dbReference type="PROSITE-ProRule" id="PRU00433"/>
    </source>
</evidence>
<evidence type="ECO:0000259" key="7">
    <source>
        <dbReference type="PROSITE" id="PS51007"/>
    </source>
</evidence>
<dbReference type="GO" id="GO:0009055">
    <property type="term" value="F:electron transfer activity"/>
    <property type="evidence" value="ECO:0007669"/>
    <property type="project" value="InterPro"/>
</dbReference>
<dbReference type="InterPro" id="IPR051459">
    <property type="entry name" value="Cytochrome_c-type_DH"/>
</dbReference>
<feature type="domain" description="Cytochrome c" evidence="7">
    <location>
        <begin position="99"/>
        <end position="188"/>
    </location>
</feature>
<comment type="caution">
    <text evidence="8">The sequence shown here is derived from an EMBL/GenBank/DDBJ whole genome shotgun (WGS) entry which is preliminary data.</text>
</comment>
<dbReference type="GO" id="GO:0046872">
    <property type="term" value="F:metal ion binding"/>
    <property type="evidence" value="ECO:0007669"/>
    <property type="project" value="UniProtKB-KW"/>
</dbReference>
<protein>
    <submittedName>
        <fullName evidence="8">Cytochrome c</fullName>
    </submittedName>
</protein>
<keyword evidence="3 4" id="KW-0408">Iron</keyword>
<dbReference type="PANTHER" id="PTHR35008:SF8">
    <property type="entry name" value="ALCOHOL DEHYDROGENASE CYTOCHROME C SUBUNIT"/>
    <property type="match status" value="1"/>
</dbReference>
<dbReference type="Gene3D" id="1.10.760.10">
    <property type="entry name" value="Cytochrome c-like domain"/>
    <property type="match status" value="1"/>
</dbReference>
<keyword evidence="6" id="KW-1133">Transmembrane helix</keyword>
<keyword evidence="6" id="KW-0812">Transmembrane</keyword>
<keyword evidence="9" id="KW-1185">Reference proteome</keyword>
<keyword evidence="2 4" id="KW-0479">Metal-binding</keyword>
<dbReference type="InterPro" id="IPR009056">
    <property type="entry name" value="Cyt_c-like_dom"/>
</dbReference>
<feature type="region of interest" description="Disordered" evidence="5">
    <location>
        <begin position="1"/>
        <end position="26"/>
    </location>
</feature>
<dbReference type="RefSeq" id="WP_163961327.1">
    <property type="nucleotide sequence ID" value="NZ_JAAGNX010000001.1"/>
</dbReference>
<keyword evidence="6" id="KW-0472">Membrane</keyword>
<evidence type="ECO:0000256" key="3">
    <source>
        <dbReference type="ARBA" id="ARBA00023004"/>
    </source>
</evidence>
<dbReference type="InterPro" id="IPR036909">
    <property type="entry name" value="Cyt_c-like_dom_sf"/>
</dbReference>
<evidence type="ECO:0000313" key="8">
    <source>
        <dbReference type="EMBL" id="NDV60895.1"/>
    </source>
</evidence>
<name>A0A6B2LZH4_9BACT</name>
<gene>
    <name evidence="8" type="ORF">G0Q06_00345</name>
</gene>
<dbReference type="PANTHER" id="PTHR35008">
    <property type="entry name" value="BLL4482 PROTEIN-RELATED"/>
    <property type="match status" value="1"/>
</dbReference>
<sequence>MSDSQKDKFPPDGKSRPTFEGTRFDDSDLQKVHTQLIREKEEPTENFSPMPLFLVAVFMVLAFWAGVYIVHYSGDFGPFHYDETVKAGAGEDTGPREVDMMALGKRIYNQNCVACHQSSGLGLPGVYPPLVASEWVSDNPQRLVKVILAGLAGPVVVKGNEYNNAMTAFGRLSDQQIAAVLTYIRTDPDYQNNSYEVSEELVAEVRTAYGARTEPWSQAELEAIHGPAVGGWAPAVVPVVEEVIEEVTEAVEEILEDQPAEGQLPAPTGI</sequence>
<dbReference type="Pfam" id="PF00034">
    <property type="entry name" value="Cytochrom_C"/>
    <property type="match status" value="1"/>
</dbReference>
<dbReference type="GO" id="GO:0020037">
    <property type="term" value="F:heme binding"/>
    <property type="evidence" value="ECO:0007669"/>
    <property type="project" value="InterPro"/>
</dbReference>
<dbReference type="SUPFAM" id="SSF46626">
    <property type="entry name" value="Cytochrome c"/>
    <property type="match status" value="1"/>
</dbReference>
<proteinExistence type="predicted"/>
<accession>A0A6B2LZH4</accession>
<evidence type="ECO:0000256" key="6">
    <source>
        <dbReference type="SAM" id="Phobius"/>
    </source>
</evidence>
<dbReference type="AlphaFoldDB" id="A0A6B2LZH4"/>
<reference evidence="8 9" key="1">
    <citation type="submission" date="2020-02" db="EMBL/GenBank/DDBJ databases">
        <title>Albibacoteraceae fam. nov., the first described family within the subdivision 4 Verrucomicrobia.</title>
        <authorList>
            <person name="Xi F."/>
        </authorList>
    </citation>
    <scope>NUCLEOTIDE SEQUENCE [LARGE SCALE GENOMIC DNA]</scope>
    <source>
        <strain evidence="8 9">CK1056</strain>
    </source>
</reference>
<feature type="transmembrane region" description="Helical" evidence="6">
    <location>
        <begin position="50"/>
        <end position="70"/>
    </location>
</feature>
<dbReference type="Proteomes" id="UP000478417">
    <property type="component" value="Unassembled WGS sequence"/>
</dbReference>
<dbReference type="EMBL" id="JAAGNX010000001">
    <property type="protein sequence ID" value="NDV60895.1"/>
    <property type="molecule type" value="Genomic_DNA"/>
</dbReference>
<dbReference type="PROSITE" id="PS51007">
    <property type="entry name" value="CYTC"/>
    <property type="match status" value="1"/>
</dbReference>
<evidence type="ECO:0000313" key="9">
    <source>
        <dbReference type="Proteomes" id="UP000478417"/>
    </source>
</evidence>
<evidence type="ECO:0000256" key="2">
    <source>
        <dbReference type="ARBA" id="ARBA00022723"/>
    </source>
</evidence>
<keyword evidence="1 4" id="KW-0349">Heme</keyword>